<reference evidence="3" key="1">
    <citation type="journal article" date="2022" name="ISME J.">
        <title>Genetic and phylogenetic analysis of dissimilatory iodate-reducing bacteria identifies potential niches across the world's oceans.</title>
        <authorList>
            <person name="Reyes-Umana V."/>
            <person name="Henning Z."/>
            <person name="Lee K."/>
            <person name="Barnum T.P."/>
            <person name="Coates J.D."/>
        </authorList>
    </citation>
    <scope>NUCLEOTIDE SEQUENCE [LARGE SCALE GENOMIC DNA]</scope>
    <source>
        <strain evidence="3">IR12</strain>
    </source>
</reference>
<dbReference type="InterPro" id="IPR018706">
    <property type="entry name" value="DUF2214_membrane"/>
</dbReference>
<evidence type="ECO:0000313" key="3">
    <source>
        <dbReference type="Proteomes" id="UP000694660"/>
    </source>
</evidence>
<keyword evidence="1" id="KW-1133">Transmembrane helix</keyword>
<dbReference type="AlphaFoldDB" id="A0A944DC36"/>
<accession>A0A944DC36</accession>
<dbReference type="Pfam" id="PF09980">
    <property type="entry name" value="DUF2214"/>
    <property type="match status" value="1"/>
</dbReference>
<organism evidence="2 3">
    <name type="scientific">Denitromonas iodatirespirans</name>
    <dbReference type="NCBI Taxonomy" id="2795389"/>
    <lineage>
        <taxon>Bacteria</taxon>
        <taxon>Pseudomonadati</taxon>
        <taxon>Pseudomonadota</taxon>
        <taxon>Betaproteobacteria</taxon>
        <taxon>Rhodocyclales</taxon>
        <taxon>Zoogloeaceae</taxon>
        <taxon>Denitromonas</taxon>
    </lineage>
</organism>
<dbReference type="RefSeq" id="WP_214362246.1">
    <property type="nucleotide sequence ID" value="NZ_JAEKFT010000015.1"/>
</dbReference>
<proteinExistence type="predicted"/>
<protein>
    <submittedName>
        <fullName evidence="2">DUF2214 family protein</fullName>
    </submittedName>
</protein>
<keyword evidence="1" id="KW-0812">Transmembrane</keyword>
<dbReference type="Proteomes" id="UP000694660">
    <property type="component" value="Unassembled WGS sequence"/>
</dbReference>
<comment type="caution">
    <text evidence="2">The sequence shown here is derived from an EMBL/GenBank/DDBJ whole genome shotgun (WGS) entry which is preliminary data.</text>
</comment>
<keyword evidence="1" id="KW-0472">Membrane</keyword>
<feature type="transmembrane region" description="Helical" evidence="1">
    <location>
        <begin position="82"/>
        <end position="104"/>
    </location>
</feature>
<evidence type="ECO:0000256" key="1">
    <source>
        <dbReference type="SAM" id="Phobius"/>
    </source>
</evidence>
<dbReference type="EMBL" id="JAEKFT010000015">
    <property type="protein sequence ID" value="MBT0962301.1"/>
    <property type="molecule type" value="Genomic_DNA"/>
</dbReference>
<evidence type="ECO:0000313" key="2">
    <source>
        <dbReference type="EMBL" id="MBT0962301.1"/>
    </source>
</evidence>
<name>A0A944DC36_DENI1</name>
<keyword evidence="3" id="KW-1185">Reference proteome</keyword>
<sequence length="106" mass="11382">MDALLVCLRAAMAVRVSGLGRVCLRRKGVGSCLANPVFYAKVARLLGIGVRSVWPTLRFMRQCWCETSELPDDAALAGTRRLIGLGLMLAAVLPVLVVLMVWGIGA</sequence>
<gene>
    <name evidence="2" type="ORF">I8J34_14065</name>
</gene>